<sequence length="27" mass="3064">MRLHSQRESNGEARQYSAVVSGDRQDS</sequence>
<dbReference type="EMBL" id="JAESDN010000005">
    <property type="protein sequence ID" value="KAG7049796.1"/>
    <property type="molecule type" value="Genomic_DNA"/>
</dbReference>
<organism evidence="2 3">
    <name type="scientific">Colletotrichum scovillei</name>
    <dbReference type="NCBI Taxonomy" id="1209932"/>
    <lineage>
        <taxon>Eukaryota</taxon>
        <taxon>Fungi</taxon>
        <taxon>Dikarya</taxon>
        <taxon>Ascomycota</taxon>
        <taxon>Pezizomycotina</taxon>
        <taxon>Sordariomycetes</taxon>
        <taxon>Hypocreomycetidae</taxon>
        <taxon>Glomerellales</taxon>
        <taxon>Glomerellaceae</taxon>
        <taxon>Colletotrichum</taxon>
        <taxon>Colletotrichum acutatum species complex</taxon>
    </lineage>
</organism>
<proteinExistence type="predicted"/>
<evidence type="ECO:0000313" key="3">
    <source>
        <dbReference type="Proteomes" id="UP000699042"/>
    </source>
</evidence>
<evidence type="ECO:0000256" key="1">
    <source>
        <dbReference type="SAM" id="MobiDB-lite"/>
    </source>
</evidence>
<reference evidence="2" key="1">
    <citation type="submission" date="2021-05" db="EMBL/GenBank/DDBJ databases">
        <title>Comparative genomics of three Colletotrichum scovillei strains and genetic complementation revealed genes involved fungal growth and virulence on chili pepper.</title>
        <authorList>
            <person name="Hsieh D.-K."/>
            <person name="Chuang S.-C."/>
            <person name="Chen C.-Y."/>
            <person name="Chao Y.-T."/>
            <person name="Lu M.-Y.J."/>
            <person name="Lee M.-H."/>
            <person name="Shih M.-C."/>
        </authorList>
    </citation>
    <scope>NUCLEOTIDE SEQUENCE</scope>
    <source>
        <strain evidence="2">Coll-153</strain>
    </source>
</reference>
<protein>
    <submittedName>
        <fullName evidence="2">Uncharacterized protein</fullName>
    </submittedName>
</protein>
<feature type="region of interest" description="Disordered" evidence="1">
    <location>
        <begin position="1"/>
        <end position="27"/>
    </location>
</feature>
<name>A0A9P7R766_9PEZI</name>
<accession>A0A9P7R766</accession>
<gene>
    <name evidence="2" type="ORF">JMJ77_012554</name>
</gene>
<evidence type="ECO:0000313" key="2">
    <source>
        <dbReference type="EMBL" id="KAG7049796.1"/>
    </source>
</evidence>
<dbReference type="Proteomes" id="UP000699042">
    <property type="component" value="Unassembled WGS sequence"/>
</dbReference>
<dbReference type="AlphaFoldDB" id="A0A9P7R766"/>
<keyword evidence="3" id="KW-1185">Reference proteome</keyword>
<feature type="compositionally biased region" description="Basic and acidic residues" evidence="1">
    <location>
        <begin position="1"/>
        <end position="11"/>
    </location>
</feature>
<comment type="caution">
    <text evidence="2">The sequence shown here is derived from an EMBL/GenBank/DDBJ whole genome shotgun (WGS) entry which is preliminary data.</text>
</comment>